<proteinExistence type="predicted"/>
<gene>
    <name evidence="2" type="ORF">DRW07_12825</name>
</gene>
<comment type="caution">
    <text evidence="2">The sequence shown here is derived from an EMBL/GenBank/DDBJ whole genome shotgun (WGS) entry which is preliminary data.</text>
</comment>
<dbReference type="Proteomes" id="UP000275281">
    <property type="component" value="Unassembled WGS sequence"/>
</dbReference>
<evidence type="ECO:0000256" key="1">
    <source>
        <dbReference type="SAM" id="MobiDB-lite"/>
    </source>
</evidence>
<sequence length="204" mass="23064">MDATNQKRTRGIDLSKMRKSFALKPLIVGMSGVMLSACADNRTEANIYTSVEDCIDDYPSAADLCRSAYQDALTEAARTGPRFSTEYDCEYEFGPNQCRQLDTGGVFIPFMAGYMVSNLLSPKRYYTQPMYTSYSRHSPFRSRWIMADGYVFDGDIRKRKYKVREDIYKPKPTVNRTMKRGGFGSSVRAKSSWGSSSRKGSWGG</sequence>
<dbReference type="InterPro" id="IPR009576">
    <property type="entry name" value="Biofilm_formation_YgiB"/>
</dbReference>
<evidence type="ECO:0000313" key="2">
    <source>
        <dbReference type="EMBL" id="RPJ65696.1"/>
    </source>
</evidence>
<name>A0A3N5Y003_9ALTE</name>
<keyword evidence="3" id="KW-1185">Reference proteome</keyword>
<organism evidence="2 3">
    <name type="scientific">Alteromonas sediminis</name>
    <dbReference type="NCBI Taxonomy" id="2259342"/>
    <lineage>
        <taxon>Bacteria</taxon>
        <taxon>Pseudomonadati</taxon>
        <taxon>Pseudomonadota</taxon>
        <taxon>Gammaproteobacteria</taxon>
        <taxon>Alteromonadales</taxon>
        <taxon>Alteromonadaceae</taxon>
        <taxon>Alteromonas/Salinimonas group</taxon>
        <taxon>Alteromonas</taxon>
    </lineage>
</organism>
<protein>
    <submittedName>
        <fullName evidence="2">DUF1190 domain-containing protein</fullName>
    </submittedName>
</protein>
<feature type="compositionally biased region" description="Low complexity" evidence="1">
    <location>
        <begin position="185"/>
        <end position="204"/>
    </location>
</feature>
<dbReference type="RefSeq" id="WP_124028327.1">
    <property type="nucleotide sequence ID" value="NZ_JBHRSN010000007.1"/>
</dbReference>
<dbReference type="OrthoDB" id="5903948at2"/>
<dbReference type="AlphaFoldDB" id="A0A3N5Y003"/>
<dbReference type="Pfam" id="PF06693">
    <property type="entry name" value="DUF1190"/>
    <property type="match status" value="1"/>
</dbReference>
<feature type="region of interest" description="Disordered" evidence="1">
    <location>
        <begin position="177"/>
        <end position="204"/>
    </location>
</feature>
<dbReference type="EMBL" id="RPOK01000004">
    <property type="protein sequence ID" value="RPJ65696.1"/>
    <property type="molecule type" value="Genomic_DNA"/>
</dbReference>
<accession>A0A3N5Y003</accession>
<evidence type="ECO:0000313" key="3">
    <source>
        <dbReference type="Proteomes" id="UP000275281"/>
    </source>
</evidence>
<reference evidence="2 3" key="1">
    <citation type="submission" date="2018-11" db="EMBL/GenBank/DDBJ databases">
        <authorList>
            <person name="Ye M.-Q."/>
            <person name="Du Z.-J."/>
        </authorList>
    </citation>
    <scope>NUCLEOTIDE SEQUENCE [LARGE SCALE GENOMIC DNA]</scope>
    <source>
        <strain evidence="2 3">U0105</strain>
    </source>
</reference>